<dbReference type="OrthoDB" id="1082978at2"/>
<dbReference type="Pfam" id="PF19775">
    <property type="entry name" value="DUF6261"/>
    <property type="match status" value="1"/>
</dbReference>
<feature type="compositionally biased region" description="Basic and acidic residues" evidence="1">
    <location>
        <begin position="356"/>
        <end position="379"/>
    </location>
</feature>
<dbReference type="EMBL" id="ADGI01000054">
    <property type="protein sequence ID" value="EGV30245.1"/>
    <property type="molecule type" value="Genomic_DNA"/>
</dbReference>
<protein>
    <submittedName>
        <fullName evidence="2">Uncharacterized protein</fullName>
    </submittedName>
</protein>
<sequence>MPKKVTKTITGLPEIISFKGVNHYEFRNGLHAEFHRKLYDLVKAADKTKIGVTDELLKHWLDQINLEDESNRRVRTTAFTKEVQGKDMERNNAISTLFRNVQSYSRTPIKAQKEAYDKLIPIITSYRKIQHEGMLEKTAHIRGLEIDLKKQAAAMTALHLDEVFTILHDANDAYRELSNKLADRNVEGALPSSQELRAASDHDLRLVRHHIDLAYFGATDADTKKLIFDLVSKMNHVAVNSKASHRFSKAQRSLAEMEEQEKLQKMLQPLYAAIEEKKQWSKGSLHFTGRKMKLNKNTCYQLQLKDSNTYIWVRVEKDALVEVKMPKRILEKLMKPGKSDTMRQPKAPKNPATETPGKEKEDKNPETGKDGKKTDEGKPSTENPNPGHGDVTVTPKK</sequence>
<proteinExistence type="predicted"/>
<dbReference type="InterPro" id="IPR046228">
    <property type="entry name" value="DUF6261"/>
</dbReference>
<dbReference type="GeneID" id="95426308"/>
<reference evidence="2 3" key="1">
    <citation type="submission" date="2011-07" db="EMBL/GenBank/DDBJ databases">
        <title>The Genome Sequence of Prevotella oulorum F0390.</title>
        <authorList>
            <consortium name="The Broad Institute Genome Sequencing Platform"/>
            <consortium name="The Broad Institute Genome Sequencing Center for Infectious Disease"/>
            <person name="Earl A."/>
            <person name="Ward D."/>
            <person name="Feldgarden M."/>
            <person name="Gevers D."/>
            <person name="Izard J."/>
            <person name="Ganesan A."/>
            <person name="Baranova O.V."/>
            <person name="Blanton J.M."/>
            <person name="Tanner A.C."/>
            <person name="Dewhirst F.E."/>
            <person name="Young S.K."/>
            <person name="Zeng Q."/>
            <person name="Gargeya S."/>
            <person name="Fitzgerald M."/>
            <person name="Haas B."/>
            <person name="Abouelleil A."/>
            <person name="Alvarado L."/>
            <person name="Arachchi H.M."/>
            <person name="Berlin A."/>
            <person name="Brown A."/>
            <person name="Chapman S.B."/>
            <person name="Chen Z."/>
            <person name="Dunbar C."/>
            <person name="Freedman E."/>
            <person name="Gearin G."/>
            <person name="Gellesch M."/>
            <person name="Goldberg J."/>
            <person name="Griggs A."/>
            <person name="Gujja S."/>
            <person name="Heiman D."/>
            <person name="Howarth C."/>
            <person name="Larson L."/>
            <person name="Lui A."/>
            <person name="MacDonald P.J.P."/>
            <person name="Mehta T."/>
            <person name="Montmayeur A."/>
            <person name="Murphy C."/>
            <person name="Neiman D."/>
            <person name="Pearson M."/>
            <person name="Priest M."/>
            <person name="Roberts A."/>
            <person name="Saif S."/>
            <person name="Shea T."/>
            <person name="Shenoy N."/>
            <person name="Sisk P."/>
            <person name="Stolte C."/>
            <person name="Sykes S."/>
            <person name="Wortman J."/>
            <person name="Nusbaum C."/>
            <person name="Birren B."/>
        </authorList>
    </citation>
    <scope>NUCLEOTIDE SEQUENCE [LARGE SCALE GENOMIC DNA]</scope>
    <source>
        <strain evidence="2 3">F0390</strain>
    </source>
</reference>
<organism evidence="2 3">
    <name type="scientific">Segatella oulorum F0390</name>
    <dbReference type="NCBI Taxonomy" id="702438"/>
    <lineage>
        <taxon>Bacteria</taxon>
        <taxon>Pseudomonadati</taxon>
        <taxon>Bacteroidota</taxon>
        <taxon>Bacteroidia</taxon>
        <taxon>Bacteroidales</taxon>
        <taxon>Prevotellaceae</taxon>
        <taxon>Segatella</taxon>
    </lineage>
</organism>
<keyword evidence="3" id="KW-1185">Reference proteome</keyword>
<name>G1WD14_9BACT</name>
<dbReference type="RefSeq" id="WP_004380773.1">
    <property type="nucleotide sequence ID" value="NZ_JH114216.1"/>
</dbReference>
<gene>
    <name evidence="2" type="ORF">HMPREF9431_01715</name>
</gene>
<dbReference type="HOGENOM" id="CLU_057108_0_0_10"/>
<accession>G1WD14</accession>
<evidence type="ECO:0000256" key="1">
    <source>
        <dbReference type="SAM" id="MobiDB-lite"/>
    </source>
</evidence>
<feature type="region of interest" description="Disordered" evidence="1">
    <location>
        <begin position="333"/>
        <end position="397"/>
    </location>
</feature>
<feature type="compositionally biased region" description="Basic and acidic residues" evidence="1">
    <location>
        <begin position="333"/>
        <end position="343"/>
    </location>
</feature>
<comment type="caution">
    <text evidence="2">The sequence shown here is derived from an EMBL/GenBank/DDBJ whole genome shotgun (WGS) entry which is preliminary data.</text>
</comment>
<dbReference type="Proteomes" id="UP000005141">
    <property type="component" value="Unassembled WGS sequence"/>
</dbReference>
<dbReference type="PATRIC" id="fig|702438.4.peg.1774"/>
<evidence type="ECO:0000313" key="2">
    <source>
        <dbReference type="EMBL" id="EGV30245.1"/>
    </source>
</evidence>
<dbReference type="AlphaFoldDB" id="G1WD14"/>
<evidence type="ECO:0000313" key="3">
    <source>
        <dbReference type="Proteomes" id="UP000005141"/>
    </source>
</evidence>